<reference evidence="2 3" key="1">
    <citation type="submission" date="2019-07" db="EMBL/GenBank/DDBJ databases">
        <title>The draft genome sequence of Aquimarina algiphila M91.</title>
        <authorList>
            <person name="Meng X."/>
        </authorList>
    </citation>
    <scope>NUCLEOTIDE SEQUENCE [LARGE SCALE GENOMIC DNA]</scope>
    <source>
        <strain evidence="2 3">M91</strain>
    </source>
</reference>
<keyword evidence="1" id="KW-1133">Transmembrane helix</keyword>
<keyword evidence="3" id="KW-1185">Reference proteome</keyword>
<dbReference type="RefSeq" id="WP_143917683.1">
    <property type="nucleotide sequence ID" value="NZ_CANLFO010000005.1"/>
</dbReference>
<feature type="transmembrane region" description="Helical" evidence="1">
    <location>
        <begin position="80"/>
        <end position="101"/>
    </location>
</feature>
<feature type="transmembrane region" description="Helical" evidence="1">
    <location>
        <begin position="39"/>
        <end position="59"/>
    </location>
</feature>
<organism evidence="2 3">
    <name type="scientific">Aquimarina algiphila</name>
    <dbReference type="NCBI Taxonomy" id="2047982"/>
    <lineage>
        <taxon>Bacteria</taxon>
        <taxon>Pseudomonadati</taxon>
        <taxon>Bacteroidota</taxon>
        <taxon>Flavobacteriia</taxon>
        <taxon>Flavobacteriales</taxon>
        <taxon>Flavobacteriaceae</taxon>
        <taxon>Aquimarina</taxon>
    </lineage>
</organism>
<dbReference type="OrthoDB" id="1122768at2"/>
<name>A0A554VFX8_9FLAO</name>
<feature type="transmembrane region" description="Helical" evidence="1">
    <location>
        <begin position="143"/>
        <end position="167"/>
    </location>
</feature>
<proteinExistence type="predicted"/>
<protein>
    <submittedName>
        <fullName evidence="2">DUF4199 domain-containing protein</fullName>
    </submittedName>
</protein>
<gene>
    <name evidence="2" type="ORF">FOF46_20190</name>
</gene>
<feature type="transmembrane region" description="Helical" evidence="1">
    <location>
        <begin position="12"/>
        <end position="33"/>
    </location>
</feature>
<dbReference type="Pfam" id="PF13858">
    <property type="entry name" value="DUF4199"/>
    <property type="match status" value="1"/>
</dbReference>
<dbReference type="InterPro" id="IPR025250">
    <property type="entry name" value="DUF4199"/>
</dbReference>
<evidence type="ECO:0000313" key="3">
    <source>
        <dbReference type="Proteomes" id="UP000318833"/>
    </source>
</evidence>
<dbReference type="AlphaFoldDB" id="A0A554VFX8"/>
<comment type="caution">
    <text evidence="2">The sequence shown here is derived from an EMBL/GenBank/DDBJ whole genome shotgun (WGS) entry which is preliminary data.</text>
</comment>
<sequence length="175" mass="19526">MENDKASTKKIIINYGVILGILSVLMGVVIYITDGYTEQNWIHTVIGLAIMLGVIVYGIKAYKTTNGGFLQLSEALKLGLGIALIGGIISVIWTILLMNVIEPDIVNQINEAQREQMIERFPDMSEEQMNQSLEMAKKFTSPYIISAFALIWSLFVGFIISLFAGLAMRKKQDLY</sequence>
<dbReference type="Proteomes" id="UP000318833">
    <property type="component" value="Unassembled WGS sequence"/>
</dbReference>
<evidence type="ECO:0000313" key="2">
    <source>
        <dbReference type="EMBL" id="TSE06219.1"/>
    </source>
</evidence>
<evidence type="ECO:0000256" key="1">
    <source>
        <dbReference type="SAM" id="Phobius"/>
    </source>
</evidence>
<keyword evidence="1" id="KW-0812">Transmembrane</keyword>
<dbReference type="EMBL" id="VLNR01000048">
    <property type="protein sequence ID" value="TSE06219.1"/>
    <property type="molecule type" value="Genomic_DNA"/>
</dbReference>
<accession>A0A554VFX8</accession>
<keyword evidence="1" id="KW-0472">Membrane</keyword>